<reference evidence="1 2" key="1">
    <citation type="submission" date="2013-08" db="EMBL/GenBank/DDBJ databases">
        <authorList>
            <person name="Weinstock G."/>
            <person name="Sodergren E."/>
            <person name="Wylie T."/>
            <person name="Fulton L."/>
            <person name="Fulton R."/>
            <person name="Fronick C."/>
            <person name="O'Laughlin M."/>
            <person name="Godfrey J."/>
            <person name="Miner T."/>
            <person name="Herter B."/>
            <person name="Appelbaum E."/>
            <person name="Cordes M."/>
            <person name="Lek S."/>
            <person name="Wollam A."/>
            <person name="Pepin K.H."/>
            <person name="Palsikar V.B."/>
            <person name="Mitreva M."/>
            <person name="Wilson R.K."/>
        </authorList>
    </citation>
    <scope>NUCLEOTIDE SEQUENCE [LARGE SCALE GENOMIC DNA]</scope>
    <source>
        <strain evidence="1 2">F0041</strain>
    </source>
</reference>
<dbReference type="EMBL" id="AWSV01000113">
    <property type="protein sequence ID" value="ERI84854.1"/>
    <property type="molecule type" value="Genomic_DNA"/>
</dbReference>
<proteinExistence type="predicted"/>
<protein>
    <submittedName>
        <fullName evidence="1">Uncharacterized protein</fullName>
    </submittedName>
</protein>
<evidence type="ECO:0000313" key="2">
    <source>
        <dbReference type="Proteomes" id="UP000016496"/>
    </source>
</evidence>
<accession>U2C323</accession>
<name>U2C323_9BACE</name>
<dbReference type="AlphaFoldDB" id="U2C323"/>
<evidence type="ECO:0000313" key="1">
    <source>
        <dbReference type="EMBL" id="ERI84854.1"/>
    </source>
</evidence>
<comment type="caution">
    <text evidence="1">The sequence shown here is derived from an EMBL/GenBank/DDBJ whole genome shotgun (WGS) entry which is preliminary data.</text>
</comment>
<organism evidence="1 2">
    <name type="scientific">Bacteroides pyogenes F0041</name>
    <dbReference type="NCBI Taxonomy" id="1321819"/>
    <lineage>
        <taxon>Bacteria</taxon>
        <taxon>Pseudomonadati</taxon>
        <taxon>Bacteroidota</taxon>
        <taxon>Bacteroidia</taxon>
        <taxon>Bacteroidales</taxon>
        <taxon>Bacteroidaceae</taxon>
        <taxon>Bacteroides</taxon>
    </lineage>
</organism>
<gene>
    <name evidence="1" type="ORF">HMPREF1981_02110</name>
</gene>
<dbReference type="HOGENOM" id="CLU_3004645_0_0_10"/>
<sequence>MRREDSAAICKCGIGCVGTTIVSARKASGNLQRTVGRKAELLVKTDRGSDENKQSL</sequence>
<dbReference type="Proteomes" id="UP000016496">
    <property type="component" value="Unassembled WGS sequence"/>
</dbReference>